<evidence type="ECO:0000313" key="3">
    <source>
        <dbReference type="Proteomes" id="UP000324800"/>
    </source>
</evidence>
<keyword evidence="1" id="KW-0812">Transmembrane</keyword>
<evidence type="ECO:0000313" key="2">
    <source>
        <dbReference type="EMBL" id="KAA6385910.1"/>
    </source>
</evidence>
<keyword evidence="1" id="KW-0472">Membrane</keyword>
<reference evidence="2 3" key="1">
    <citation type="submission" date="2019-03" db="EMBL/GenBank/DDBJ databases">
        <title>Single cell metagenomics reveals metabolic interactions within the superorganism composed of flagellate Streblomastix strix and complex community of Bacteroidetes bacteria on its surface.</title>
        <authorList>
            <person name="Treitli S.C."/>
            <person name="Kolisko M."/>
            <person name="Husnik F."/>
            <person name="Keeling P."/>
            <person name="Hampl V."/>
        </authorList>
    </citation>
    <scope>NUCLEOTIDE SEQUENCE [LARGE SCALE GENOMIC DNA]</scope>
    <source>
        <strain evidence="2">ST1C</strain>
    </source>
</reference>
<protein>
    <submittedName>
        <fullName evidence="2">Uncharacterized protein</fullName>
    </submittedName>
</protein>
<organism evidence="2 3">
    <name type="scientific">Streblomastix strix</name>
    <dbReference type="NCBI Taxonomy" id="222440"/>
    <lineage>
        <taxon>Eukaryota</taxon>
        <taxon>Metamonada</taxon>
        <taxon>Preaxostyla</taxon>
        <taxon>Oxymonadida</taxon>
        <taxon>Streblomastigidae</taxon>
        <taxon>Streblomastix</taxon>
    </lineage>
</organism>
<evidence type="ECO:0000256" key="1">
    <source>
        <dbReference type="SAM" id="Phobius"/>
    </source>
</evidence>
<proteinExistence type="predicted"/>
<comment type="caution">
    <text evidence="2">The sequence shown here is derived from an EMBL/GenBank/DDBJ whole genome shotgun (WGS) entry which is preliminary data.</text>
</comment>
<dbReference type="AlphaFoldDB" id="A0A5J4VU12"/>
<accession>A0A5J4VU12</accession>
<dbReference type="Proteomes" id="UP000324800">
    <property type="component" value="Unassembled WGS sequence"/>
</dbReference>
<sequence length="216" mass="24551">MNNYWQCYIHRISHSDFDALKTNIALSTEDMDCYAVKEAHFLSLYGLMGYTVKAITKADISPSITHLIKKVIIRIKYKNFPQMCKNRYQDWKGYYDIPLTCDADISEYFTQSTYKNGVVDAACFPNSKIPTSNKCVAGDDKAFLKGYKTFILYGWDESGWIMATSDGHIHEQQTSVEFDGKKFTHATVFFDNVSETRVALSVIAAATVLPAIAFFF</sequence>
<keyword evidence="1" id="KW-1133">Transmembrane helix</keyword>
<gene>
    <name evidence="2" type="ORF">EZS28_018564</name>
</gene>
<dbReference type="EMBL" id="SNRW01005046">
    <property type="protein sequence ID" value="KAA6385910.1"/>
    <property type="molecule type" value="Genomic_DNA"/>
</dbReference>
<name>A0A5J4VU12_9EUKA</name>
<feature type="transmembrane region" description="Helical" evidence="1">
    <location>
        <begin position="198"/>
        <end position="215"/>
    </location>
</feature>